<organism evidence="4 5">
    <name type="scientific">Cryptosporidium meleagridis</name>
    <dbReference type="NCBI Taxonomy" id="93969"/>
    <lineage>
        <taxon>Eukaryota</taxon>
        <taxon>Sar</taxon>
        <taxon>Alveolata</taxon>
        <taxon>Apicomplexa</taxon>
        <taxon>Conoidasida</taxon>
        <taxon>Coccidia</taxon>
        <taxon>Eucoccidiorida</taxon>
        <taxon>Eimeriorina</taxon>
        <taxon>Cryptosporidiidae</taxon>
        <taxon>Cryptosporidium</taxon>
    </lineage>
</organism>
<dbReference type="Proteomes" id="UP000236928">
    <property type="component" value="Unassembled WGS sequence"/>
</dbReference>
<dbReference type="GO" id="GO:0016020">
    <property type="term" value="C:membrane"/>
    <property type="evidence" value="ECO:0007669"/>
    <property type="project" value="UniProtKB-SubCell"/>
</dbReference>
<evidence type="ECO:0000256" key="1">
    <source>
        <dbReference type="ARBA" id="ARBA00004370"/>
    </source>
</evidence>
<comment type="caution">
    <text evidence="4">The sequence shown here is derived from an EMBL/GenBank/DDBJ whole genome shotgun (WGS) entry which is preliminary data.</text>
</comment>
<keyword evidence="5" id="KW-1185">Reference proteome</keyword>
<comment type="subcellular location">
    <subcellularLocation>
        <location evidence="1">Membrane</location>
    </subcellularLocation>
</comment>
<reference evidence="4 5" key="1">
    <citation type="submission" date="2014-04" db="EMBL/GenBank/DDBJ databases">
        <title>Comparative Genomics of Cryptosporidium Species.</title>
        <authorList>
            <person name="Silva J.C."/>
            <person name="Su Q."/>
            <person name="Chalmers R."/>
            <person name="Chibucos M.C."/>
            <person name="Elwin K."/>
            <person name="Godinez A."/>
            <person name="Guo F."/>
            <person name="Huynh K."/>
            <person name="Orvis J."/>
            <person name="Ott S."/>
            <person name="Sadzewicz L."/>
            <person name="Sengamalay N."/>
            <person name="Shetty A."/>
            <person name="Sun M."/>
            <person name="Tallon L."/>
            <person name="Xiao L."/>
            <person name="Zhang H."/>
            <person name="Fraser C.M."/>
            <person name="Zhu G."/>
            <person name="Kissinger J."/>
            <person name="Widmer G."/>
        </authorList>
    </citation>
    <scope>NUCLEOTIDE SEQUENCE [LARGE SCALE GENOMIC DNA]</scope>
    <source>
        <strain evidence="4 5">UKMEL1</strain>
    </source>
</reference>
<evidence type="ECO:0000313" key="4">
    <source>
        <dbReference type="EMBL" id="POM84551.1"/>
    </source>
</evidence>
<accession>A0A2P4Z3G3</accession>
<dbReference type="AlphaFoldDB" id="A0A2P4Z3G3"/>
<proteinExistence type="predicted"/>
<sequence>MQISLISELLSSMFRIPSEVIKQNIQVRDKSFLGHFCTNYSLFRHCVDFNKIAASLIRDIPFSIIQFSLLEKLNRTGDGILGEKCNFKGLLSGVFGGISGL</sequence>
<dbReference type="VEuPathDB" id="CryptoDB:CmeUKMEL1_12960"/>
<dbReference type="OrthoDB" id="276989at2759"/>
<evidence type="ECO:0000313" key="5">
    <source>
        <dbReference type="Proteomes" id="UP000236928"/>
    </source>
</evidence>
<keyword evidence="2" id="KW-0812">Transmembrane</keyword>
<protein>
    <submittedName>
        <fullName evidence="4">Uncharacterized protein</fullName>
    </submittedName>
</protein>
<evidence type="ECO:0000256" key="2">
    <source>
        <dbReference type="ARBA" id="ARBA00022692"/>
    </source>
</evidence>
<gene>
    <name evidence="4" type="ORF">CmeUKMEL1_12960</name>
</gene>
<dbReference type="SUPFAM" id="SSF103506">
    <property type="entry name" value="Mitochondrial carrier"/>
    <property type="match status" value="1"/>
</dbReference>
<evidence type="ECO:0000256" key="3">
    <source>
        <dbReference type="ARBA" id="ARBA00023136"/>
    </source>
</evidence>
<keyword evidence="3" id="KW-0472">Membrane</keyword>
<name>A0A2P4Z3G3_9CRYT</name>
<dbReference type="InterPro" id="IPR023395">
    <property type="entry name" value="MCP_dom_sf"/>
</dbReference>
<dbReference type="EMBL" id="JIBK01000046">
    <property type="protein sequence ID" value="POM84551.1"/>
    <property type="molecule type" value="Genomic_DNA"/>
</dbReference>